<proteinExistence type="predicted"/>
<evidence type="ECO:0000313" key="2">
    <source>
        <dbReference type="Proteomes" id="UP000666369"/>
    </source>
</evidence>
<accession>A0ABX0FJS6</accession>
<keyword evidence="2" id="KW-1185">Reference proteome</keyword>
<protein>
    <recommendedName>
        <fullName evidence="3">Secreted protein</fullName>
    </recommendedName>
</protein>
<reference evidence="1 2" key="1">
    <citation type="submission" date="2020-01" db="EMBL/GenBank/DDBJ databases">
        <authorList>
            <person name="Lee S.D."/>
        </authorList>
    </citation>
    <scope>NUCLEOTIDE SEQUENCE [LARGE SCALE GENOMIC DNA]</scope>
    <source>
        <strain evidence="1 2">SAP-35</strain>
    </source>
</reference>
<dbReference type="Proteomes" id="UP000666369">
    <property type="component" value="Unassembled WGS sequence"/>
</dbReference>
<evidence type="ECO:0008006" key="3">
    <source>
        <dbReference type="Google" id="ProtNLM"/>
    </source>
</evidence>
<comment type="caution">
    <text evidence="1">The sequence shown here is derived from an EMBL/GenBank/DDBJ whole genome shotgun (WGS) entry which is preliminary data.</text>
</comment>
<reference evidence="2" key="2">
    <citation type="submission" date="2023-07" db="EMBL/GenBank/DDBJ databases">
        <title>Duganella aceri sp. nov., isolated from tree sap.</title>
        <authorList>
            <person name="Kim I.S."/>
        </authorList>
    </citation>
    <scope>NUCLEOTIDE SEQUENCE [LARGE SCALE GENOMIC DNA]</scope>
    <source>
        <strain evidence="2">SAP-35</strain>
    </source>
</reference>
<gene>
    <name evidence="1" type="ORF">GW587_10950</name>
</gene>
<dbReference type="EMBL" id="JAADJT010000004">
    <property type="protein sequence ID" value="NGZ84772.1"/>
    <property type="molecule type" value="Genomic_DNA"/>
</dbReference>
<dbReference type="RefSeq" id="WP_166102321.1">
    <property type="nucleotide sequence ID" value="NZ_JAADJT010000004.1"/>
</dbReference>
<sequence length="63" mass="7090">MNFRRLPAILTVMVAKFSVSGRPKRAAGQPFLFSGRSMIVYVRDARSPSGWVTYREMIVPEAS</sequence>
<organism evidence="1 2">
    <name type="scientific">Duganella aceris</name>
    <dbReference type="NCBI Taxonomy" id="2703883"/>
    <lineage>
        <taxon>Bacteria</taxon>
        <taxon>Pseudomonadati</taxon>
        <taxon>Pseudomonadota</taxon>
        <taxon>Betaproteobacteria</taxon>
        <taxon>Burkholderiales</taxon>
        <taxon>Oxalobacteraceae</taxon>
        <taxon>Telluria group</taxon>
        <taxon>Duganella</taxon>
    </lineage>
</organism>
<evidence type="ECO:0000313" key="1">
    <source>
        <dbReference type="EMBL" id="NGZ84772.1"/>
    </source>
</evidence>
<name>A0ABX0FJS6_9BURK</name>